<reference evidence="3" key="1">
    <citation type="journal article" date="2019" name="Int. J. Syst. Evol. Microbiol.">
        <title>The Global Catalogue of Microorganisms (GCM) 10K type strain sequencing project: providing services to taxonomists for standard genome sequencing and annotation.</title>
        <authorList>
            <consortium name="The Broad Institute Genomics Platform"/>
            <consortium name="The Broad Institute Genome Sequencing Center for Infectious Disease"/>
            <person name="Wu L."/>
            <person name="Ma J."/>
        </authorList>
    </citation>
    <scope>NUCLEOTIDE SEQUENCE [LARGE SCALE GENOMIC DNA]</scope>
    <source>
        <strain evidence="3">CCUG 52468</strain>
    </source>
</reference>
<gene>
    <name evidence="2" type="ORF">ACFQ2C_01045</name>
</gene>
<dbReference type="RefSeq" id="WP_257213922.1">
    <property type="nucleotide sequence ID" value="NZ_JBHTKY010000001.1"/>
</dbReference>
<feature type="domain" description="Beta-lactamase-related" evidence="1">
    <location>
        <begin position="3"/>
        <end position="70"/>
    </location>
</feature>
<dbReference type="Pfam" id="PF00144">
    <property type="entry name" value="Beta-lactamase"/>
    <property type="match status" value="1"/>
</dbReference>
<dbReference type="Gene3D" id="3.40.710.10">
    <property type="entry name" value="DD-peptidase/beta-lactamase superfamily"/>
    <property type="match status" value="1"/>
</dbReference>
<protein>
    <submittedName>
        <fullName evidence="2">Serine hydrolase</fullName>
    </submittedName>
</protein>
<accession>A0ABW3RGC7</accession>
<dbReference type="InterPro" id="IPR012338">
    <property type="entry name" value="Beta-lactam/transpept-like"/>
</dbReference>
<dbReference type="InterPro" id="IPR001466">
    <property type="entry name" value="Beta-lactam-related"/>
</dbReference>
<dbReference type="SUPFAM" id="SSF56601">
    <property type="entry name" value="beta-lactamase/transpeptidase-like"/>
    <property type="match status" value="1"/>
</dbReference>
<sequence>MSTGKLNNDSLTVGMMDSYSGFGWMFMDKTENEKMHFHSGGWPGYQTLIVRNPSKKQFVALLLNKMNLIGVMPIMAAVDKILKNDTPPKVSIEEFGKGVVLMEFQINPLIGTYAFTQNKNLKYHITVNDEGKLFAQLTGQPAAKVYATSELELFYTIVDATIKFQKQDDEIHSLNLFQNGMELVFEKEK</sequence>
<evidence type="ECO:0000259" key="1">
    <source>
        <dbReference type="Pfam" id="PF00144"/>
    </source>
</evidence>
<dbReference type="Proteomes" id="UP001597205">
    <property type="component" value="Unassembled WGS sequence"/>
</dbReference>
<keyword evidence="3" id="KW-1185">Reference proteome</keyword>
<organism evidence="2 3">
    <name type="scientific">Sphingobacterium daejeonense</name>
    <dbReference type="NCBI Taxonomy" id="371142"/>
    <lineage>
        <taxon>Bacteria</taxon>
        <taxon>Pseudomonadati</taxon>
        <taxon>Bacteroidota</taxon>
        <taxon>Sphingobacteriia</taxon>
        <taxon>Sphingobacteriales</taxon>
        <taxon>Sphingobacteriaceae</taxon>
        <taxon>Sphingobacterium</taxon>
    </lineage>
</organism>
<keyword evidence="2" id="KW-0378">Hydrolase</keyword>
<name>A0ABW3RGC7_9SPHI</name>
<comment type="caution">
    <text evidence="2">The sequence shown here is derived from an EMBL/GenBank/DDBJ whole genome shotgun (WGS) entry which is preliminary data.</text>
</comment>
<evidence type="ECO:0000313" key="3">
    <source>
        <dbReference type="Proteomes" id="UP001597205"/>
    </source>
</evidence>
<evidence type="ECO:0000313" key="2">
    <source>
        <dbReference type="EMBL" id="MFD1164183.1"/>
    </source>
</evidence>
<proteinExistence type="predicted"/>
<dbReference type="GO" id="GO:0016787">
    <property type="term" value="F:hydrolase activity"/>
    <property type="evidence" value="ECO:0007669"/>
    <property type="project" value="UniProtKB-KW"/>
</dbReference>
<dbReference type="EMBL" id="JBHTKY010000001">
    <property type="protein sequence ID" value="MFD1164183.1"/>
    <property type="molecule type" value="Genomic_DNA"/>
</dbReference>